<name>A0A183CXE3_9BILA</name>
<dbReference type="WBParaSite" id="GPUH_0000113401-mRNA-1">
    <property type="protein sequence ID" value="GPUH_0000113401-mRNA-1"/>
    <property type="gene ID" value="GPUH_0000113401"/>
</dbReference>
<organism evidence="3">
    <name type="scientific">Gongylonema pulchrum</name>
    <dbReference type="NCBI Taxonomy" id="637853"/>
    <lineage>
        <taxon>Eukaryota</taxon>
        <taxon>Metazoa</taxon>
        <taxon>Ecdysozoa</taxon>
        <taxon>Nematoda</taxon>
        <taxon>Chromadorea</taxon>
        <taxon>Rhabditida</taxon>
        <taxon>Spirurina</taxon>
        <taxon>Spiruromorpha</taxon>
        <taxon>Spiruroidea</taxon>
        <taxon>Gongylonematidae</taxon>
        <taxon>Gongylonema</taxon>
    </lineage>
</organism>
<dbReference type="AlphaFoldDB" id="A0A183CXE3"/>
<dbReference type="Proteomes" id="UP000271098">
    <property type="component" value="Unassembled WGS sequence"/>
</dbReference>
<proteinExistence type="predicted"/>
<evidence type="ECO:0000313" key="2">
    <source>
        <dbReference type="Proteomes" id="UP000271098"/>
    </source>
</evidence>
<accession>A0A183CXE3</accession>
<protein>
    <submittedName>
        <fullName evidence="3">Septum formation inhibitor Maf</fullName>
    </submittedName>
</protein>
<evidence type="ECO:0000313" key="3">
    <source>
        <dbReference type="WBParaSite" id="GPUH_0000113401-mRNA-1"/>
    </source>
</evidence>
<dbReference type="EMBL" id="UYRT01001278">
    <property type="protein sequence ID" value="VDK29433.1"/>
    <property type="molecule type" value="Genomic_DNA"/>
</dbReference>
<evidence type="ECO:0000313" key="1">
    <source>
        <dbReference type="EMBL" id="VDK29433.1"/>
    </source>
</evidence>
<reference evidence="1 2" key="2">
    <citation type="submission" date="2018-11" db="EMBL/GenBank/DDBJ databases">
        <authorList>
            <consortium name="Pathogen Informatics"/>
        </authorList>
    </citation>
    <scope>NUCLEOTIDE SEQUENCE [LARGE SCALE GENOMIC DNA]</scope>
</reference>
<keyword evidence="2" id="KW-1185">Reference proteome</keyword>
<sequence>MSTLILLAAKPSRLRLEKLLYESRTFQTELPSQQLLLDEQVRPLIFQKRKIDEKLKKFSTLKTLAEADQQWLNLIKALSGEQRQVEENQYEAEADNENGTIWLVEKEELSSNLRWWKGPPWLSDETMWPTWTLMNVVLKR</sequence>
<gene>
    <name evidence="1" type="ORF">GPUH_LOCUS1134</name>
</gene>
<reference evidence="3" key="1">
    <citation type="submission" date="2016-06" db="UniProtKB">
        <authorList>
            <consortium name="WormBaseParasite"/>
        </authorList>
    </citation>
    <scope>IDENTIFICATION</scope>
</reference>